<comment type="caution">
    <text evidence="1">The sequence shown here is derived from an EMBL/GenBank/DDBJ whole genome shotgun (WGS) entry which is preliminary data.</text>
</comment>
<sequence>MRTKVKHRQTDTGTSLWNWKGLGSKKNTAKKQFPVTEFLQENYRKMRETVLGPGGGAGIGCGVGVGFGLVGGVGFGGSSWNQLNLVFGVGMGCGVGVGFGYGQGFGYGFGLDTLESYVSKLDSSDS</sequence>
<reference evidence="2" key="1">
    <citation type="journal article" date="2023" name="G3 (Bethesda)">
        <title>Genome assembly and association tests identify interacting loci associated with vigor, precocity, and sex in interspecific pistachio rootstocks.</title>
        <authorList>
            <person name="Palmer W."/>
            <person name="Jacygrad E."/>
            <person name="Sagayaradj S."/>
            <person name="Cavanaugh K."/>
            <person name="Han R."/>
            <person name="Bertier L."/>
            <person name="Beede B."/>
            <person name="Kafkas S."/>
            <person name="Golino D."/>
            <person name="Preece J."/>
            <person name="Michelmore R."/>
        </authorList>
    </citation>
    <scope>NUCLEOTIDE SEQUENCE [LARGE SCALE GENOMIC DNA]</scope>
</reference>
<evidence type="ECO:0000313" key="2">
    <source>
        <dbReference type="Proteomes" id="UP001164250"/>
    </source>
</evidence>
<gene>
    <name evidence="1" type="ORF">Patl1_21403</name>
</gene>
<keyword evidence="2" id="KW-1185">Reference proteome</keyword>
<evidence type="ECO:0000313" key="1">
    <source>
        <dbReference type="EMBL" id="KAJ0098700.1"/>
    </source>
</evidence>
<protein>
    <submittedName>
        <fullName evidence="1">Uncharacterized protein</fullName>
    </submittedName>
</protein>
<organism evidence="1 2">
    <name type="scientific">Pistacia atlantica</name>
    <dbReference type="NCBI Taxonomy" id="434234"/>
    <lineage>
        <taxon>Eukaryota</taxon>
        <taxon>Viridiplantae</taxon>
        <taxon>Streptophyta</taxon>
        <taxon>Embryophyta</taxon>
        <taxon>Tracheophyta</taxon>
        <taxon>Spermatophyta</taxon>
        <taxon>Magnoliopsida</taxon>
        <taxon>eudicotyledons</taxon>
        <taxon>Gunneridae</taxon>
        <taxon>Pentapetalae</taxon>
        <taxon>rosids</taxon>
        <taxon>malvids</taxon>
        <taxon>Sapindales</taxon>
        <taxon>Anacardiaceae</taxon>
        <taxon>Pistacia</taxon>
    </lineage>
</organism>
<proteinExistence type="predicted"/>
<dbReference type="Proteomes" id="UP001164250">
    <property type="component" value="Chromosome 4"/>
</dbReference>
<dbReference type="EMBL" id="CM047900">
    <property type="protein sequence ID" value="KAJ0098700.1"/>
    <property type="molecule type" value="Genomic_DNA"/>
</dbReference>
<accession>A0ACC1BI33</accession>
<name>A0ACC1BI33_9ROSI</name>